<dbReference type="SUPFAM" id="SSF57829">
    <property type="entry name" value="Zn-binding ribosomal proteins"/>
    <property type="match status" value="1"/>
</dbReference>
<dbReference type="PANTHER" id="PTHR36083:SF1">
    <property type="entry name" value="LARGE RIBOSOMAL SUBUNIT PROTEIN BL32C"/>
    <property type="match status" value="1"/>
</dbReference>
<dbReference type="InterPro" id="IPR002677">
    <property type="entry name" value="Ribosomal_bL32"/>
</dbReference>
<dbReference type="InterPro" id="IPR011332">
    <property type="entry name" value="Ribosomal_zn-bd"/>
</dbReference>
<evidence type="ECO:0000256" key="3">
    <source>
        <dbReference type="ARBA" id="ARBA00022980"/>
    </source>
</evidence>
<comment type="subcellular location">
    <subcellularLocation>
        <location evidence="1 6">Plastid</location>
        <location evidence="1 6">Chloroplast</location>
    </subcellularLocation>
</comment>
<dbReference type="PANTHER" id="PTHR36083">
    <property type="entry name" value="50S RIBOSOMAL PROTEIN L32, CHLOROPLASTIC"/>
    <property type="match status" value="1"/>
</dbReference>
<dbReference type="GO" id="GO:0009507">
    <property type="term" value="C:chloroplast"/>
    <property type="evidence" value="ECO:0007669"/>
    <property type="project" value="UniProtKB-SubCell"/>
</dbReference>
<dbReference type="Pfam" id="PF01783">
    <property type="entry name" value="Ribosomal_L32p"/>
    <property type="match status" value="1"/>
</dbReference>
<dbReference type="AlphaFoldDB" id="A0AAF0YZW1"/>
<comment type="similarity">
    <text evidence="2 6">Belongs to the bacterial ribosomal protein bL32 family.</text>
</comment>
<evidence type="ECO:0000256" key="2">
    <source>
        <dbReference type="ARBA" id="ARBA00008560"/>
    </source>
</evidence>
<evidence type="ECO:0000256" key="5">
    <source>
        <dbReference type="ARBA" id="ARBA00035280"/>
    </source>
</evidence>
<dbReference type="HAMAP" id="MF_00340">
    <property type="entry name" value="Ribosomal_bL32"/>
    <property type="match status" value="1"/>
</dbReference>
<dbReference type="EMBL" id="OR666670">
    <property type="protein sequence ID" value="WOV67131.1"/>
    <property type="molecule type" value="Genomic_DNA"/>
</dbReference>
<keyword evidence="7" id="KW-0934">Plastid</keyword>
<keyword evidence="7" id="KW-0150">Chloroplast</keyword>
<evidence type="ECO:0000313" key="7">
    <source>
        <dbReference type="EMBL" id="WOV67131.1"/>
    </source>
</evidence>
<proteinExistence type="inferred from homology"/>
<sequence length="53" mass="5990">MAVPKKRTSVSKKRIRKNVWKRKGYCASLKAFSLGKSLSTGNSKSFLCDKQIK</sequence>
<organism evidence="7">
    <name type="scientific">Didymocarpus yuenlingensis</name>
    <dbReference type="NCBI Taxonomy" id="1736646"/>
    <lineage>
        <taxon>Eukaryota</taxon>
        <taxon>Viridiplantae</taxon>
        <taxon>Streptophyta</taxon>
        <taxon>Embryophyta</taxon>
        <taxon>Tracheophyta</taxon>
        <taxon>Spermatophyta</taxon>
        <taxon>Magnoliopsida</taxon>
        <taxon>eudicotyledons</taxon>
        <taxon>Gunneridae</taxon>
        <taxon>Pentapetalae</taxon>
        <taxon>asterids</taxon>
        <taxon>lamiids</taxon>
        <taxon>Lamiales</taxon>
        <taxon>Gesneriaceae</taxon>
        <taxon>Didymocarpoideae</taxon>
        <taxon>Trichosporeae</taxon>
        <taxon>Didymocarpinae</taxon>
        <taxon>Didymocarpus</taxon>
    </lineage>
</organism>
<keyword evidence="3 6" id="KW-0689">Ribosomal protein</keyword>
<dbReference type="GO" id="GO:0006412">
    <property type="term" value="P:translation"/>
    <property type="evidence" value="ECO:0007669"/>
    <property type="project" value="UniProtKB-UniRule"/>
</dbReference>
<dbReference type="GO" id="GO:0003735">
    <property type="term" value="F:structural constituent of ribosome"/>
    <property type="evidence" value="ECO:0007669"/>
    <property type="project" value="InterPro"/>
</dbReference>
<accession>A0AAF0YZW1</accession>
<gene>
    <name evidence="6 7" type="primary">rpl32</name>
</gene>
<evidence type="ECO:0000256" key="1">
    <source>
        <dbReference type="ARBA" id="ARBA00004229"/>
    </source>
</evidence>
<evidence type="ECO:0000256" key="4">
    <source>
        <dbReference type="ARBA" id="ARBA00023274"/>
    </source>
</evidence>
<geneLocation type="chloroplast" evidence="7"/>
<protein>
    <recommendedName>
        <fullName evidence="5 6">Large ribosomal subunit protein bL32c</fullName>
    </recommendedName>
</protein>
<dbReference type="GO" id="GO:0015934">
    <property type="term" value="C:large ribosomal subunit"/>
    <property type="evidence" value="ECO:0007669"/>
    <property type="project" value="InterPro"/>
</dbReference>
<name>A0AAF0YZW1_9LAMI</name>
<dbReference type="InterPro" id="IPR044958">
    <property type="entry name" value="Ribosomal_bL32_plant/cyanobact"/>
</dbReference>
<evidence type="ECO:0000256" key="6">
    <source>
        <dbReference type="HAMAP-Rule" id="MF_00340"/>
    </source>
</evidence>
<keyword evidence="4 6" id="KW-0687">Ribonucleoprotein</keyword>
<reference evidence="7" key="1">
    <citation type="submission" date="2023-10" db="EMBL/GenBank/DDBJ databases">
        <authorList>
            <person name="Kuang W."/>
        </authorList>
    </citation>
    <scope>NUCLEOTIDE SEQUENCE</scope>
</reference>